<dbReference type="InterPro" id="IPR017451">
    <property type="entry name" value="F-box-assoc_interact_dom"/>
</dbReference>
<protein>
    <submittedName>
        <fullName evidence="2">F-box protein</fullName>
    </submittedName>
</protein>
<name>A0A1J3E3C7_NOCCA</name>
<dbReference type="PANTHER" id="PTHR31672:SF13">
    <property type="entry name" value="F-BOX PROTEIN CPR30-LIKE"/>
    <property type="match status" value="1"/>
</dbReference>
<dbReference type="NCBIfam" id="TIGR01640">
    <property type="entry name" value="F_box_assoc_1"/>
    <property type="match status" value="1"/>
</dbReference>
<dbReference type="SUPFAM" id="SSF81383">
    <property type="entry name" value="F-box domain"/>
    <property type="match status" value="1"/>
</dbReference>
<dbReference type="InterPro" id="IPR001810">
    <property type="entry name" value="F-box_dom"/>
</dbReference>
<proteinExistence type="predicted"/>
<sequence length="415" mass="47911">MSSKFPMKTMAHLPMDIINDLFLLLPATTLVRFRVLSKPCSSLIDSPDFVASHLRRNIETGDHLMILLRAPRVLRTVYLDSPDNKVSDVDHPLQSGGFTEVFGSVNGLVGLTNSPVDMALFNPSTRKIHRLPIEPVEFPDRLITHKYVLYGLGYDLVNEDYKVVRMIQRKKVHHDDMVGYEIKVFSLKRNSWKSVHLQFEVQIKFFYFYYHVLYRRQNGVQVRNSLNWILPRGNRVAINTIIRLDLASEEFEFVFYPVDFFYENKMDLCVLDGCLCMMSYNELSHVDVWIKREYEAEGSWSKLFSVTKPEGVESLDFVRPLKYTKDKSKVLLEINVGKLVWFDLASESFQTLGIKDCEGSCSAEIVVSSLVLGCKGDPRNARENIMMQQSSNKDGFMSKGFKLKLLLEQINEKWS</sequence>
<dbReference type="PROSITE" id="PS50181">
    <property type="entry name" value="FBOX"/>
    <property type="match status" value="1"/>
</dbReference>
<dbReference type="EMBL" id="GEVI01007699">
    <property type="protein sequence ID" value="JAU24621.1"/>
    <property type="molecule type" value="Transcribed_RNA"/>
</dbReference>
<evidence type="ECO:0000313" key="2">
    <source>
        <dbReference type="EMBL" id="JAU24621.1"/>
    </source>
</evidence>
<dbReference type="PANTHER" id="PTHR31672">
    <property type="entry name" value="BNACNNG10540D PROTEIN"/>
    <property type="match status" value="1"/>
</dbReference>
<dbReference type="InterPro" id="IPR036047">
    <property type="entry name" value="F-box-like_dom_sf"/>
</dbReference>
<dbReference type="InterPro" id="IPR050796">
    <property type="entry name" value="SCF_F-box_component"/>
</dbReference>
<dbReference type="Pfam" id="PF08268">
    <property type="entry name" value="FBA_3"/>
    <property type="match status" value="1"/>
</dbReference>
<dbReference type="AlphaFoldDB" id="A0A1J3E3C7"/>
<feature type="domain" description="F-box" evidence="1">
    <location>
        <begin position="7"/>
        <end position="54"/>
    </location>
</feature>
<dbReference type="Pfam" id="PF00646">
    <property type="entry name" value="F-box"/>
    <property type="match status" value="1"/>
</dbReference>
<evidence type="ECO:0000259" key="1">
    <source>
        <dbReference type="PROSITE" id="PS50181"/>
    </source>
</evidence>
<organism evidence="2">
    <name type="scientific">Noccaea caerulescens</name>
    <name type="common">Alpine penny-cress</name>
    <name type="synonym">Thlaspi caerulescens</name>
    <dbReference type="NCBI Taxonomy" id="107243"/>
    <lineage>
        <taxon>Eukaryota</taxon>
        <taxon>Viridiplantae</taxon>
        <taxon>Streptophyta</taxon>
        <taxon>Embryophyta</taxon>
        <taxon>Tracheophyta</taxon>
        <taxon>Spermatophyta</taxon>
        <taxon>Magnoliopsida</taxon>
        <taxon>eudicotyledons</taxon>
        <taxon>Gunneridae</taxon>
        <taxon>Pentapetalae</taxon>
        <taxon>rosids</taxon>
        <taxon>malvids</taxon>
        <taxon>Brassicales</taxon>
        <taxon>Brassicaceae</taxon>
        <taxon>Coluteocarpeae</taxon>
        <taxon>Noccaea</taxon>
    </lineage>
</organism>
<reference evidence="2" key="1">
    <citation type="submission" date="2016-07" db="EMBL/GenBank/DDBJ databases">
        <title>De novo transcriptome assembly of four accessions of the metal hyperaccumulator plant Noccaea caerulescens.</title>
        <authorList>
            <person name="Blande D."/>
            <person name="Halimaa P."/>
            <person name="Tervahauta A.I."/>
            <person name="Aarts M.G."/>
            <person name="Karenlampi S.O."/>
        </authorList>
    </citation>
    <scope>NUCLEOTIDE SEQUENCE</scope>
</reference>
<accession>A0A1J3E3C7</accession>
<gene>
    <name evidence="2" type="ORF">GA_TR16599_c0_g1_i1_g.53135</name>
</gene>
<dbReference type="InterPro" id="IPR013187">
    <property type="entry name" value="F-box-assoc_dom_typ3"/>
</dbReference>